<proteinExistence type="predicted"/>
<protein>
    <recommendedName>
        <fullName evidence="1">SnoaL-like domain-containing protein</fullName>
    </recommendedName>
</protein>
<dbReference type="AlphaFoldDB" id="A0AAE7NK33"/>
<evidence type="ECO:0000259" key="1">
    <source>
        <dbReference type="Pfam" id="PF13577"/>
    </source>
</evidence>
<organism evidence="2 3">
    <name type="scientific">Bradyrhizobium arachidis</name>
    <dbReference type="NCBI Taxonomy" id="858423"/>
    <lineage>
        <taxon>Bacteria</taxon>
        <taxon>Pseudomonadati</taxon>
        <taxon>Pseudomonadota</taxon>
        <taxon>Alphaproteobacteria</taxon>
        <taxon>Hyphomicrobiales</taxon>
        <taxon>Nitrobacteraceae</taxon>
        <taxon>Bradyrhizobium</taxon>
    </lineage>
</organism>
<gene>
    <name evidence="2" type="ORF">WN72_14200</name>
</gene>
<dbReference type="Gene3D" id="3.10.450.50">
    <property type="match status" value="1"/>
</dbReference>
<evidence type="ECO:0000313" key="3">
    <source>
        <dbReference type="Proteomes" id="UP000594015"/>
    </source>
</evidence>
<feature type="domain" description="SnoaL-like" evidence="1">
    <location>
        <begin position="13"/>
        <end position="146"/>
    </location>
</feature>
<dbReference type="Pfam" id="PF13577">
    <property type="entry name" value="SnoaL_4"/>
    <property type="match status" value="1"/>
</dbReference>
<name>A0AAE7NK33_9BRAD</name>
<dbReference type="EMBL" id="CP030050">
    <property type="protein sequence ID" value="QOZ67334.1"/>
    <property type="molecule type" value="Genomic_DNA"/>
</dbReference>
<dbReference type="InterPro" id="IPR037401">
    <property type="entry name" value="SnoaL-like"/>
</dbReference>
<evidence type="ECO:0000313" key="2">
    <source>
        <dbReference type="EMBL" id="QOZ67334.1"/>
    </source>
</evidence>
<accession>A0AAE7NK33</accession>
<dbReference type="Proteomes" id="UP000594015">
    <property type="component" value="Chromosome"/>
</dbReference>
<dbReference type="SUPFAM" id="SSF54427">
    <property type="entry name" value="NTF2-like"/>
    <property type="match status" value="1"/>
</dbReference>
<sequence>MPMTPHDDLLLWHALHRLEVKYWYDVDFNDGRTAHDFFTPDGVKIVGHNRFEGREEIRAFYEWRASQIGEKAVDRLAISGVKAVRHLITNLHVASSSERSATAVGIIVFYGGLTYPSTRQSNPPMMVADLINECVLDEDNVWRFKSHTLQPVFMSAAAPPSMEIDPIFLKDT</sequence>
<dbReference type="KEGG" id="barh:WN72_14200"/>
<dbReference type="InterPro" id="IPR032710">
    <property type="entry name" value="NTF2-like_dom_sf"/>
</dbReference>
<reference evidence="2 3" key="1">
    <citation type="submission" date="2018-06" db="EMBL/GenBank/DDBJ databases">
        <title>Comparative genomics of Bradyrhizobium nodulating Arachidis hypogaea.</title>
        <authorList>
            <person name="Li Y."/>
        </authorList>
    </citation>
    <scope>NUCLEOTIDE SEQUENCE [LARGE SCALE GENOMIC DNA]</scope>
    <source>
        <strain evidence="2 3">CCBAU 051107</strain>
    </source>
</reference>
<dbReference type="RefSeq" id="WP_092214456.1">
    <property type="nucleotide sequence ID" value="NZ_CP030050.1"/>
</dbReference>